<feature type="transmembrane region" description="Helical" evidence="1">
    <location>
        <begin position="46"/>
        <end position="65"/>
    </location>
</feature>
<dbReference type="Pfam" id="PF13786">
    <property type="entry name" value="DUF4179"/>
    <property type="match status" value="1"/>
</dbReference>
<evidence type="ECO:0000256" key="1">
    <source>
        <dbReference type="SAM" id="Phobius"/>
    </source>
</evidence>
<keyword evidence="1" id="KW-1133">Transmembrane helix</keyword>
<accession>A0ABW6K6K5</accession>
<dbReference type="InterPro" id="IPR040680">
    <property type="entry name" value="DUF5643"/>
</dbReference>
<proteinExistence type="predicted"/>
<evidence type="ECO:0000259" key="3">
    <source>
        <dbReference type="Pfam" id="PF18705"/>
    </source>
</evidence>
<feature type="domain" description="DUF5643" evidence="3">
    <location>
        <begin position="224"/>
        <end position="333"/>
    </location>
</feature>
<feature type="domain" description="DUF4179" evidence="2">
    <location>
        <begin position="43"/>
        <end position="136"/>
    </location>
</feature>
<evidence type="ECO:0000313" key="4">
    <source>
        <dbReference type="EMBL" id="MFE8698930.1"/>
    </source>
</evidence>
<reference evidence="4 5" key="1">
    <citation type="submission" date="2024-08" db="EMBL/GenBank/DDBJ databases">
        <title>Two novel Cytobacillus novel species.</title>
        <authorList>
            <person name="Liu G."/>
        </authorList>
    </citation>
    <scope>NUCLEOTIDE SEQUENCE [LARGE SCALE GENOMIC DNA]</scope>
    <source>
        <strain evidence="4 5">FJAT-53684</strain>
    </source>
</reference>
<name>A0ABW6K6K5_9BACI</name>
<sequence>MFEKEERELERSGEAFNHLSISDDLANRAILEGMSRAKDLKKKNHLPIKTLLAASIIIIGFISSINVSDPMADYFSTIPGMEKVIEFVRYDKGLLAAAENDYIQKVGVSKTYGGIEVKLDSIVHDENSLIVFYEFQALDEADKIFPENIMLIDKEGQELHYMSYQHPNSQTNDDSLIERRYTLPENESLPKDLILSFQFSKNGVLIDKTIDVPFTLNKEKFASKKTFQLNKTVEVENQKMTIKKIELFPTKTAVHITYNPENTKKIFGFTDLQLVDENGVAWGMMNLDGLPDGKEPTIIYLESNYFSNPKKLFLQFNSLRALDKDDIWVEVDPIKEIILKGPKDGKISEVYRRKDELAIKLEINPNKYNTQIFMYAVDSNGDTIAFGKSFGAGMSPVNNYITYYIPYLPEEAAPGPIKVELLDYPTTIQENVKIEIK</sequence>
<dbReference type="Gene3D" id="2.60.40.1630">
    <property type="entry name" value="bacillus anthracis domain"/>
    <property type="match status" value="1"/>
</dbReference>
<dbReference type="EMBL" id="JBIACJ010000024">
    <property type="protein sequence ID" value="MFE8698930.1"/>
    <property type="molecule type" value="Genomic_DNA"/>
</dbReference>
<organism evidence="4 5">
    <name type="scientific">Cytobacillus mangrovibacter</name>
    <dbReference type="NCBI Taxonomy" id="3299024"/>
    <lineage>
        <taxon>Bacteria</taxon>
        <taxon>Bacillati</taxon>
        <taxon>Bacillota</taxon>
        <taxon>Bacilli</taxon>
        <taxon>Bacillales</taxon>
        <taxon>Bacillaceae</taxon>
        <taxon>Cytobacillus</taxon>
    </lineage>
</organism>
<dbReference type="InterPro" id="IPR025436">
    <property type="entry name" value="DUF4179"/>
</dbReference>
<dbReference type="Proteomes" id="UP001601058">
    <property type="component" value="Unassembled WGS sequence"/>
</dbReference>
<dbReference type="RefSeq" id="WP_389224200.1">
    <property type="nucleotide sequence ID" value="NZ_JBIACJ010000024.1"/>
</dbReference>
<gene>
    <name evidence="4" type="ORF">ACFYKT_21905</name>
</gene>
<keyword evidence="1" id="KW-0472">Membrane</keyword>
<evidence type="ECO:0000259" key="2">
    <source>
        <dbReference type="Pfam" id="PF13786"/>
    </source>
</evidence>
<protein>
    <submittedName>
        <fullName evidence="4">DUF4179 domain-containing protein</fullName>
    </submittedName>
</protein>
<keyword evidence="5" id="KW-1185">Reference proteome</keyword>
<comment type="caution">
    <text evidence="4">The sequence shown here is derived from an EMBL/GenBank/DDBJ whole genome shotgun (WGS) entry which is preliminary data.</text>
</comment>
<dbReference type="Pfam" id="PF18705">
    <property type="entry name" value="DUF5643"/>
    <property type="match status" value="1"/>
</dbReference>
<keyword evidence="1" id="KW-0812">Transmembrane</keyword>
<evidence type="ECO:0000313" key="5">
    <source>
        <dbReference type="Proteomes" id="UP001601058"/>
    </source>
</evidence>